<protein>
    <recommendedName>
        <fullName evidence="7">Calpain catalytic domain-containing protein</fullName>
    </recommendedName>
</protein>
<dbReference type="InterPro" id="IPR000169">
    <property type="entry name" value="Pept_cys_AS"/>
</dbReference>
<dbReference type="PANTHER" id="PTHR10183:SF379">
    <property type="entry name" value="CALPAIN-5"/>
    <property type="match status" value="1"/>
</dbReference>
<dbReference type="PANTHER" id="PTHR10183">
    <property type="entry name" value="CALPAIN"/>
    <property type="match status" value="1"/>
</dbReference>
<comment type="similarity">
    <text evidence="1">Belongs to the peptidase C2 family.</text>
</comment>
<evidence type="ECO:0000256" key="3">
    <source>
        <dbReference type="ARBA" id="ARBA00022801"/>
    </source>
</evidence>
<evidence type="ECO:0000313" key="9">
    <source>
        <dbReference type="Proteomes" id="UP001515480"/>
    </source>
</evidence>
<keyword evidence="3 6" id="KW-0378">Hydrolase</keyword>
<dbReference type="PROSITE" id="PS00139">
    <property type="entry name" value="THIOL_PROTEASE_CYS"/>
    <property type="match status" value="1"/>
</dbReference>
<dbReference type="GO" id="GO:0004198">
    <property type="term" value="F:calcium-dependent cysteine-type endopeptidase activity"/>
    <property type="evidence" value="ECO:0007669"/>
    <property type="project" value="InterPro"/>
</dbReference>
<dbReference type="InterPro" id="IPR001611">
    <property type="entry name" value="Leu-rich_rpt"/>
</dbReference>
<name>A0AB34J0B7_PRYPA</name>
<keyword evidence="4 6" id="KW-0788">Thiol protease</keyword>
<feature type="active site" evidence="5 6">
    <location>
        <position position="507"/>
    </location>
</feature>
<keyword evidence="2 6" id="KW-0645">Protease</keyword>
<dbReference type="Gene3D" id="3.90.70.10">
    <property type="entry name" value="Cysteine proteinases"/>
    <property type="match status" value="1"/>
</dbReference>
<gene>
    <name evidence="8" type="ORF">AB1Y20_007091</name>
</gene>
<dbReference type="SUPFAM" id="SSF52047">
    <property type="entry name" value="RNI-like"/>
    <property type="match status" value="1"/>
</dbReference>
<dbReference type="InterPro" id="IPR038765">
    <property type="entry name" value="Papain-like_cys_pep_sf"/>
</dbReference>
<dbReference type="SMART" id="SM00230">
    <property type="entry name" value="CysPc"/>
    <property type="match status" value="1"/>
</dbReference>
<dbReference type="AlphaFoldDB" id="A0AB34J0B7"/>
<feature type="active site" evidence="5 6">
    <location>
        <position position="486"/>
    </location>
</feature>
<dbReference type="InterPro" id="IPR022684">
    <property type="entry name" value="Calpain_cysteine_protease"/>
</dbReference>
<dbReference type="Proteomes" id="UP001515480">
    <property type="component" value="Unassembled WGS sequence"/>
</dbReference>
<dbReference type="Gene3D" id="3.80.10.10">
    <property type="entry name" value="Ribonuclease Inhibitor"/>
    <property type="match status" value="1"/>
</dbReference>
<reference evidence="8 9" key="1">
    <citation type="journal article" date="2024" name="Science">
        <title>Giant polyketide synthase enzymes in the biosynthesis of giant marine polyether toxins.</title>
        <authorList>
            <person name="Fallon T.R."/>
            <person name="Shende V.V."/>
            <person name="Wierzbicki I.H."/>
            <person name="Pendleton A.L."/>
            <person name="Watervoot N.F."/>
            <person name="Auber R.P."/>
            <person name="Gonzalez D.J."/>
            <person name="Wisecaver J.H."/>
            <person name="Moore B.S."/>
        </authorList>
    </citation>
    <scope>NUCLEOTIDE SEQUENCE [LARGE SCALE GENOMIC DNA]</scope>
    <source>
        <strain evidence="8 9">12B1</strain>
    </source>
</reference>
<dbReference type="Pfam" id="PF00648">
    <property type="entry name" value="Peptidase_C2"/>
    <property type="match status" value="1"/>
</dbReference>
<evidence type="ECO:0000256" key="5">
    <source>
        <dbReference type="PIRSR" id="PIRSR622684-1"/>
    </source>
</evidence>
<evidence type="ECO:0000256" key="4">
    <source>
        <dbReference type="ARBA" id="ARBA00022807"/>
    </source>
</evidence>
<feature type="domain" description="Calpain catalytic" evidence="7">
    <location>
        <begin position="227"/>
        <end position="566"/>
    </location>
</feature>
<dbReference type="InterPro" id="IPR001300">
    <property type="entry name" value="Peptidase_C2_calpain_cat"/>
</dbReference>
<evidence type="ECO:0000256" key="2">
    <source>
        <dbReference type="ARBA" id="ARBA00022670"/>
    </source>
</evidence>
<sequence length="972" mass="107370">MSAAAQLAIESPSGSSSPEVQQLCGIYRQQRKPGKHGPVYLNKRTLLYLYQAGSPPRWVIASRLNAISFRARNQSDSPLGTATSWKVSTPSRPGKTAALTDAKLKLKEVDADAVDSSGAADGVVVYGRWANVAGLYERNGPDATYVNAEDGTHLFLAQSDEGSRWYISKEPPGGTSISYLVRSAPISGRGEAASPEDADWSGDQLTLVRVMQGEREQAIADENRPELFVDEEWPRKPNSIDDCLGTSKQRQEYGWNNVRWRRAWALVPPTEEAQLFATIEPADLLQGALGDCWLLSAIASLAEFPDFVRQMFTSPTLDPVGKYCVRLFDVIAMEWREVTIDDRIPCEAGEWFELPRPIFARTNGPELYTVLIEKAFAKFSGSYAKLKGGLPLRAWMAATGCTNVEVWKRAADNDSWILHEVELDSEGVDLGASWIAAYRQTDTVERAERMFALAKQYDEANYVLGASVSSHGRGEVKREDGLVEGHAYSLLQVVQVGSALQLLQLRNPWGNEQEWSGDWSDSSPLWEQHPEVKDALHFAPSADGLFWMSWDDFRNNFDSIEVCKRAMPGKRGDFATVEAAAATQSQGEAVDEEIERLSKVYPQLQDDPIDSIEHKSIKTRSLELIAKGKTLQEAVKEALIDEVLPELKEAAAATADTPPAEPAQSGMEAGVEVGEDALGEEQQDEYLTAEAEAAEYEMDQMGAVDNAAGATVGLARGGAWKGELNKNFDHHMEETMRATWAIGKALHKNARNVGERYSKIHCSPMAPRNGFYDQRYVCATLPMAEIDEEADFEFLLGSEEEGIKPPARVTFAMKGLQDLHVQWISNFLDEANPEHGQAIKSNREQGYGVRVLYLNDNNITDEGIMYLADALKTNSTLEELYLQYTAIGDKGLQHLLEMLAKNKTLRRLDCGRCGISGKGAQEVLKAFGPGGYAAGNQTLELLGLFGNEDEIEDDLPQIYELFPRGKSSRGKK</sequence>
<dbReference type="PROSITE" id="PS50203">
    <property type="entry name" value="CALPAIN_CAT"/>
    <property type="match status" value="1"/>
</dbReference>
<dbReference type="EMBL" id="JBGBPQ010000015">
    <property type="protein sequence ID" value="KAL1510807.1"/>
    <property type="molecule type" value="Genomic_DNA"/>
</dbReference>
<evidence type="ECO:0000256" key="1">
    <source>
        <dbReference type="ARBA" id="ARBA00007623"/>
    </source>
</evidence>
<organism evidence="8 9">
    <name type="scientific">Prymnesium parvum</name>
    <name type="common">Toxic golden alga</name>
    <dbReference type="NCBI Taxonomy" id="97485"/>
    <lineage>
        <taxon>Eukaryota</taxon>
        <taxon>Haptista</taxon>
        <taxon>Haptophyta</taxon>
        <taxon>Prymnesiophyceae</taxon>
        <taxon>Prymnesiales</taxon>
        <taxon>Prymnesiaceae</taxon>
        <taxon>Prymnesium</taxon>
    </lineage>
</organism>
<dbReference type="GO" id="GO:0005737">
    <property type="term" value="C:cytoplasm"/>
    <property type="evidence" value="ECO:0007669"/>
    <property type="project" value="TreeGrafter"/>
</dbReference>
<dbReference type="CDD" id="cd00044">
    <property type="entry name" value="CysPc"/>
    <property type="match status" value="1"/>
</dbReference>
<evidence type="ECO:0000313" key="8">
    <source>
        <dbReference type="EMBL" id="KAL1510807.1"/>
    </source>
</evidence>
<keyword evidence="9" id="KW-1185">Reference proteome</keyword>
<accession>A0AB34J0B7</accession>
<dbReference type="GO" id="GO:0006508">
    <property type="term" value="P:proteolysis"/>
    <property type="evidence" value="ECO:0007669"/>
    <property type="project" value="UniProtKB-KW"/>
</dbReference>
<evidence type="ECO:0000259" key="7">
    <source>
        <dbReference type="PROSITE" id="PS50203"/>
    </source>
</evidence>
<dbReference type="Pfam" id="PF13516">
    <property type="entry name" value="LRR_6"/>
    <property type="match status" value="3"/>
</dbReference>
<feature type="active site" evidence="5 6">
    <location>
        <position position="292"/>
    </location>
</feature>
<proteinExistence type="inferred from homology"/>
<comment type="caution">
    <text evidence="8">The sequence shown here is derived from an EMBL/GenBank/DDBJ whole genome shotgun (WGS) entry which is preliminary data.</text>
</comment>
<dbReference type="SUPFAM" id="SSF54001">
    <property type="entry name" value="Cysteine proteinases"/>
    <property type="match status" value="1"/>
</dbReference>
<evidence type="ECO:0000256" key="6">
    <source>
        <dbReference type="PROSITE-ProRule" id="PRU00239"/>
    </source>
</evidence>
<dbReference type="SMART" id="SM00368">
    <property type="entry name" value="LRR_RI"/>
    <property type="match status" value="3"/>
</dbReference>
<dbReference type="InterPro" id="IPR032675">
    <property type="entry name" value="LRR_dom_sf"/>
</dbReference>
<dbReference type="PRINTS" id="PR00704">
    <property type="entry name" value="CALPAIN"/>
</dbReference>